<feature type="region of interest" description="Disordered" evidence="3">
    <location>
        <begin position="61"/>
        <end position="82"/>
    </location>
</feature>
<dbReference type="Proteomes" id="UP000707535">
    <property type="component" value="Unassembled WGS sequence"/>
</dbReference>
<dbReference type="EMBL" id="JQBK01000001">
    <property type="protein sequence ID" value="KRN88226.1"/>
    <property type="molecule type" value="Genomic_DNA"/>
</dbReference>
<comment type="similarity">
    <text evidence="2">Belongs to the UPF0291 family.</text>
</comment>
<protein>
    <recommendedName>
        <fullName evidence="2">UPF0291 protein IV43_GL000078</fullName>
    </recommendedName>
</protein>
<dbReference type="Proteomes" id="UP000190935">
    <property type="component" value="Chromosome I"/>
</dbReference>
<gene>
    <name evidence="5" type="ORF">IV43_GL000078</name>
    <name evidence="4" type="ORF">K8V00_03685</name>
    <name evidence="6" type="ORF">LAC1533_1293</name>
</gene>
<comment type="subcellular location">
    <subcellularLocation>
        <location evidence="2">Cytoplasm</location>
    </subcellularLocation>
</comment>
<dbReference type="OrthoDB" id="390105at2"/>
<reference evidence="5 7" key="1">
    <citation type="journal article" date="2015" name="Genome Announc.">
        <title>Expanding the biotechnology potential of lactobacilli through comparative genomics of 213 strains and associated genera.</title>
        <authorList>
            <person name="Sun Z."/>
            <person name="Harris H.M."/>
            <person name="McCann A."/>
            <person name="Guo C."/>
            <person name="Argimon S."/>
            <person name="Zhang W."/>
            <person name="Yang X."/>
            <person name="Jeffery I.B."/>
            <person name="Cooney J.C."/>
            <person name="Kagawa T.F."/>
            <person name="Liu W."/>
            <person name="Song Y."/>
            <person name="Salvetti E."/>
            <person name="Wrobel A."/>
            <person name="Rasinkangas P."/>
            <person name="Parkhill J."/>
            <person name="Rea M.C."/>
            <person name="O'Sullivan O."/>
            <person name="Ritari J."/>
            <person name="Douillard F.P."/>
            <person name="Paul Ross R."/>
            <person name="Yang R."/>
            <person name="Briner A.E."/>
            <person name="Felis G.E."/>
            <person name="de Vos W.M."/>
            <person name="Barrangou R."/>
            <person name="Klaenhammer T.R."/>
            <person name="Caufield P.W."/>
            <person name="Cui Y."/>
            <person name="Zhang H."/>
            <person name="O'Toole P.W."/>
        </authorList>
    </citation>
    <scope>NUCLEOTIDE SEQUENCE [LARGE SCALE GENOMIC DNA]</scope>
    <source>
        <strain evidence="5 7">DSM 15353</strain>
    </source>
</reference>
<dbReference type="STRING" id="89059.LAC1533_1293"/>
<dbReference type="Gene3D" id="1.10.287.540">
    <property type="entry name" value="Helix hairpin bin"/>
    <property type="match status" value="1"/>
</dbReference>
<organism evidence="5 7">
    <name type="scientific">Ligilactobacillus acidipiscis</name>
    <dbReference type="NCBI Taxonomy" id="89059"/>
    <lineage>
        <taxon>Bacteria</taxon>
        <taxon>Bacillati</taxon>
        <taxon>Bacillota</taxon>
        <taxon>Bacilli</taxon>
        <taxon>Lactobacillales</taxon>
        <taxon>Lactobacillaceae</taxon>
        <taxon>Ligilactobacillus</taxon>
    </lineage>
</organism>
<dbReference type="Pfam" id="PF05979">
    <property type="entry name" value="DUF896"/>
    <property type="match status" value="1"/>
</dbReference>
<proteinExistence type="inferred from homology"/>
<evidence type="ECO:0000256" key="2">
    <source>
        <dbReference type="HAMAP-Rule" id="MF_01103"/>
    </source>
</evidence>
<dbReference type="AlphaFoldDB" id="A0A0R2KFP8"/>
<reference evidence="4" key="5">
    <citation type="submission" date="2021-09" db="EMBL/GenBank/DDBJ databases">
        <authorList>
            <person name="Gilroy R."/>
        </authorList>
    </citation>
    <scope>NUCLEOTIDE SEQUENCE</scope>
    <source>
        <strain evidence="4">CHK174-6876</strain>
    </source>
</reference>
<sequence>MDNGIPQNLLDRINELAHKKKANGLTKEEQEEQQRLRETYLSMFRENFRSQIEMTQVFDKKGKEVTPEKVKDIQRKRGLRDD</sequence>
<dbReference type="Proteomes" id="UP000051491">
    <property type="component" value="Unassembled WGS sequence"/>
</dbReference>
<evidence type="ECO:0000313" key="5">
    <source>
        <dbReference type="EMBL" id="KRN88226.1"/>
    </source>
</evidence>
<evidence type="ECO:0000313" key="8">
    <source>
        <dbReference type="Proteomes" id="UP000190935"/>
    </source>
</evidence>
<evidence type="ECO:0000313" key="4">
    <source>
        <dbReference type="EMBL" id="HJE96700.1"/>
    </source>
</evidence>
<dbReference type="PANTHER" id="PTHR37300">
    <property type="entry name" value="UPF0291 PROTEIN CBO2609/CLC_2481"/>
    <property type="match status" value="1"/>
</dbReference>
<keyword evidence="1 2" id="KW-0963">Cytoplasm</keyword>
<evidence type="ECO:0000313" key="6">
    <source>
        <dbReference type="EMBL" id="SFV40713.1"/>
    </source>
</evidence>
<dbReference type="RefSeq" id="WP_010494340.1">
    <property type="nucleotide sequence ID" value="NZ_CP113926.1"/>
</dbReference>
<dbReference type="PANTHER" id="PTHR37300:SF2">
    <property type="entry name" value="UPF0291 PROTEIN BC_1827"/>
    <property type="match status" value="1"/>
</dbReference>
<name>A0A0R2KFP8_9LACO</name>
<dbReference type="InterPro" id="IPR009242">
    <property type="entry name" value="DUF896"/>
</dbReference>
<dbReference type="GO" id="GO:0005737">
    <property type="term" value="C:cytoplasm"/>
    <property type="evidence" value="ECO:0007669"/>
    <property type="project" value="UniProtKB-SubCell"/>
</dbReference>
<evidence type="ECO:0000313" key="7">
    <source>
        <dbReference type="Proteomes" id="UP000051491"/>
    </source>
</evidence>
<accession>A0A0R2KFP8</accession>
<reference evidence="6" key="3">
    <citation type="submission" date="2016-11" db="EMBL/GenBank/DDBJ databases">
        <authorList>
            <person name="Jaros S."/>
            <person name="Januszkiewicz K."/>
            <person name="Wedrychowicz H."/>
        </authorList>
    </citation>
    <scope>NUCLEOTIDE SEQUENCE [LARGE SCALE GENOMIC DNA]</scope>
    <source>
        <strain evidence="6">ACA-DC 1533</strain>
    </source>
</reference>
<reference evidence="8" key="2">
    <citation type="submission" date="2016-11" db="EMBL/GenBank/DDBJ databases">
        <authorList>
            <person name="Papadimitriou K."/>
        </authorList>
    </citation>
    <scope>NUCLEOTIDE SEQUENCE [LARGE SCALE GENOMIC DNA]</scope>
    <source>
        <strain evidence="8">ACA-DC 1533</strain>
    </source>
</reference>
<reference evidence="4" key="4">
    <citation type="journal article" date="2021" name="PeerJ">
        <title>Extensive microbial diversity within the chicken gut microbiome revealed by metagenomics and culture.</title>
        <authorList>
            <person name="Gilroy R."/>
            <person name="Ravi A."/>
            <person name="Getino M."/>
            <person name="Pursley I."/>
            <person name="Horton D.L."/>
            <person name="Alikhan N.F."/>
            <person name="Baker D."/>
            <person name="Gharbi K."/>
            <person name="Hall N."/>
            <person name="Watson M."/>
            <person name="Adriaenssens E.M."/>
            <person name="Foster-Nyarko E."/>
            <person name="Jarju S."/>
            <person name="Secka A."/>
            <person name="Antonio M."/>
            <person name="Oren A."/>
            <person name="Chaudhuri R.R."/>
            <person name="La Ragione R."/>
            <person name="Hildebrand F."/>
            <person name="Pallen M.J."/>
        </authorList>
    </citation>
    <scope>NUCLEOTIDE SEQUENCE</scope>
    <source>
        <strain evidence="4">CHK174-6876</strain>
    </source>
</reference>
<dbReference type="GeneID" id="95349391"/>
<dbReference type="KEGG" id="laca:LAC1533_1293"/>
<dbReference type="EMBL" id="LT630287">
    <property type="protein sequence ID" value="SFV40713.1"/>
    <property type="molecule type" value="Genomic_DNA"/>
</dbReference>
<dbReference type="EMBL" id="DYXG01000032">
    <property type="protein sequence ID" value="HJE96700.1"/>
    <property type="molecule type" value="Genomic_DNA"/>
</dbReference>
<dbReference type="SUPFAM" id="SSF158221">
    <property type="entry name" value="YnzC-like"/>
    <property type="match status" value="1"/>
</dbReference>
<evidence type="ECO:0000256" key="3">
    <source>
        <dbReference type="SAM" id="MobiDB-lite"/>
    </source>
</evidence>
<evidence type="ECO:0000256" key="1">
    <source>
        <dbReference type="ARBA" id="ARBA00022490"/>
    </source>
</evidence>
<dbReference type="PATRIC" id="fig|89059.3.peg.80"/>
<dbReference type="HAMAP" id="MF_01103">
    <property type="entry name" value="UPF0291"/>
    <property type="match status" value="1"/>
</dbReference>